<reference evidence="1 2" key="1">
    <citation type="submission" date="2017-11" db="EMBL/GenBank/DDBJ databases">
        <title>Genomic Encyclopedia of Type Strains, Phase III (KMG-III): the genomes of soil and plant-associated and newly described type strains.</title>
        <authorList>
            <person name="Whitman W."/>
        </authorList>
    </citation>
    <scope>NUCLEOTIDE SEQUENCE [LARGE SCALE GENOMIC DNA]</scope>
    <source>
        <strain evidence="1 2">CGMCC 1.12274</strain>
    </source>
</reference>
<evidence type="ECO:0000313" key="2">
    <source>
        <dbReference type="Proteomes" id="UP000232587"/>
    </source>
</evidence>
<organism evidence="1 2">
    <name type="scientific">Novosphingobium kunmingense</name>
    <dbReference type="NCBI Taxonomy" id="1211806"/>
    <lineage>
        <taxon>Bacteria</taxon>
        <taxon>Pseudomonadati</taxon>
        <taxon>Pseudomonadota</taxon>
        <taxon>Alphaproteobacteria</taxon>
        <taxon>Sphingomonadales</taxon>
        <taxon>Sphingomonadaceae</taxon>
        <taxon>Novosphingobium</taxon>
    </lineage>
</organism>
<comment type="caution">
    <text evidence="1">The sequence shown here is derived from an EMBL/GenBank/DDBJ whole genome shotgun (WGS) entry which is preliminary data.</text>
</comment>
<sequence length="81" mass="8842">MVDRAVGCGVRFETPDNDYGAYVAPRNTIMYDLITAAARRAVPAACGHTFQSRNRPFLPGASRFGVLSRDELRRAVAEVIG</sequence>
<evidence type="ECO:0000313" key="1">
    <source>
        <dbReference type="EMBL" id="PKB13332.1"/>
    </source>
</evidence>
<protein>
    <submittedName>
        <fullName evidence="1">Uncharacterized protein</fullName>
    </submittedName>
</protein>
<dbReference type="EMBL" id="PHUF01000008">
    <property type="protein sequence ID" value="PKB13332.1"/>
    <property type="molecule type" value="Genomic_DNA"/>
</dbReference>
<gene>
    <name evidence="1" type="ORF">B0I00_3370</name>
</gene>
<accession>A0A2N0H311</accession>
<name>A0A2N0H311_9SPHN</name>
<dbReference type="AlphaFoldDB" id="A0A2N0H311"/>
<proteinExistence type="predicted"/>
<dbReference type="Proteomes" id="UP000232587">
    <property type="component" value="Unassembled WGS sequence"/>
</dbReference>
<keyword evidence="2" id="KW-1185">Reference proteome</keyword>